<keyword evidence="10" id="KW-1185">Reference proteome</keyword>
<dbReference type="CDD" id="cd03257">
    <property type="entry name" value="ABC_NikE_OppD_transporters"/>
    <property type="match status" value="1"/>
</dbReference>
<dbReference type="GO" id="GO:0005886">
    <property type="term" value="C:plasma membrane"/>
    <property type="evidence" value="ECO:0007669"/>
    <property type="project" value="UniProtKB-SubCell"/>
</dbReference>
<dbReference type="AlphaFoldDB" id="A0A7K1UJP6"/>
<dbReference type="PANTHER" id="PTHR43297:SF2">
    <property type="entry name" value="DIPEPTIDE TRANSPORT ATP-BINDING PROTEIN DPPD"/>
    <property type="match status" value="1"/>
</dbReference>
<comment type="caution">
    <text evidence="9">The sequence shown here is derived from an EMBL/GenBank/DDBJ whole genome shotgun (WGS) entry which is preliminary data.</text>
</comment>
<organism evidence="9 10">
    <name type="scientific">Nesterenkonia alkaliphila</name>
    <dbReference type="NCBI Taxonomy" id="1463631"/>
    <lineage>
        <taxon>Bacteria</taxon>
        <taxon>Bacillati</taxon>
        <taxon>Actinomycetota</taxon>
        <taxon>Actinomycetes</taxon>
        <taxon>Micrococcales</taxon>
        <taxon>Micrococcaceae</taxon>
        <taxon>Nesterenkonia</taxon>
    </lineage>
</organism>
<comment type="subcellular location">
    <subcellularLocation>
        <location evidence="1">Cell membrane</location>
        <topology evidence="1">Peripheral membrane protein</topology>
    </subcellularLocation>
</comment>
<dbReference type="SUPFAM" id="SSF52540">
    <property type="entry name" value="P-loop containing nucleoside triphosphate hydrolases"/>
    <property type="match status" value="1"/>
</dbReference>
<name>A0A7K1UJP6_9MICC</name>
<evidence type="ECO:0000256" key="2">
    <source>
        <dbReference type="ARBA" id="ARBA00005417"/>
    </source>
</evidence>
<evidence type="ECO:0000313" key="9">
    <source>
        <dbReference type="EMBL" id="MVT26707.1"/>
    </source>
</evidence>
<dbReference type="GO" id="GO:0015833">
    <property type="term" value="P:peptide transport"/>
    <property type="evidence" value="ECO:0007669"/>
    <property type="project" value="InterPro"/>
</dbReference>
<proteinExistence type="inferred from homology"/>
<evidence type="ECO:0000256" key="3">
    <source>
        <dbReference type="ARBA" id="ARBA00022448"/>
    </source>
</evidence>
<dbReference type="PANTHER" id="PTHR43297">
    <property type="entry name" value="OLIGOPEPTIDE TRANSPORT ATP-BINDING PROTEIN APPD"/>
    <property type="match status" value="1"/>
</dbReference>
<keyword evidence="4" id="KW-1003">Cell membrane</keyword>
<dbReference type="FunFam" id="3.40.50.300:FF:000016">
    <property type="entry name" value="Oligopeptide ABC transporter ATP-binding component"/>
    <property type="match status" value="1"/>
</dbReference>
<gene>
    <name evidence="9" type="ORF">GNZ21_10110</name>
</gene>
<dbReference type="Gene3D" id="3.40.50.300">
    <property type="entry name" value="P-loop containing nucleotide triphosphate hydrolases"/>
    <property type="match status" value="1"/>
</dbReference>
<evidence type="ECO:0000256" key="5">
    <source>
        <dbReference type="ARBA" id="ARBA00022741"/>
    </source>
</evidence>
<keyword evidence="6 9" id="KW-0067">ATP-binding</keyword>
<evidence type="ECO:0000313" key="10">
    <source>
        <dbReference type="Proteomes" id="UP000460157"/>
    </source>
</evidence>
<protein>
    <submittedName>
        <fullName evidence="9">ATP-binding cassette domain-containing protein</fullName>
    </submittedName>
</protein>
<dbReference type="NCBIfam" id="TIGR01727">
    <property type="entry name" value="oligo_HPY"/>
    <property type="match status" value="1"/>
</dbReference>
<keyword evidence="5" id="KW-0547">Nucleotide-binding</keyword>
<dbReference type="GO" id="GO:0016887">
    <property type="term" value="F:ATP hydrolysis activity"/>
    <property type="evidence" value="ECO:0007669"/>
    <property type="project" value="InterPro"/>
</dbReference>
<reference evidence="9 10" key="1">
    <citation type="submission" date="2019-12" db="EMBL/GenBank/DDBJ databases">
        <title>Nesterenkonia muleiensis sp. nov., a novel actinobacterium isolated from sap of Populus euphratica.</title>
        <authorList>
            <person name="Wang R."/>
        </authorList>
    </citation>
    <scope>NUCLEOTIDE SEQUENCE [LARGE SCALE GENOMIC DNA]</scope>
    <source>
        <strain evidence="9 10">F10</strain>
    </source>
</reference>
<accession>A0A7K1UJP6</accession>
<dbReference type="SMART" id="SM00382">
    <property type="entry name" value="AAA"/>
    <property type="match status" value="1"/>
</dbReference>
<comment type="similarity">
    <text evidence="2">Belongs to the ABC transporter superfamily.</text>
</comment>
<keyword evidence="3" id="KW-0813">Transport</keyword>
<dbReference type="InterPro" id="IPR003439">
    <property type="entry name" value="ABC_transporter-like_ATP-bd"/>
</dbReference>
<dbReference type="Pfam" id="PF08352">
    <property type="entry name" value="oligo_HPY"/>
    <property type="match status" value="1"/>
</dbReference>
<feature type="domain" description="ABC transporter" evidence="8">
    <location>
        <begin position="2"/>
        <end position="254"/>
    </location>
</feature>
<dbReference type="Proteomes" id="UP000460157">
    <property type="component" value="Unassembled WGS sequence"/>
</dbReference>
<dbReference type="InterPro" id="IPR027417">
    <property type="entry name" value="P-loop_NTPase"/>
</dbReference>
<keyword evidence="7" id="KW-0472">Membrane</keyword>
<dbReference type="InterPro" id="IPR050388">
    <property type="entry name" value="ABC_Ni/Peptide_Import"/>
</dbReference>
<evidence type="ECO:0000256" key="4">
    <source>
        <dbReference type="ARBA" id="ARBA00022475"/>
    </source>
</evidence>
<dbReference type="InterPro" id="IPR013563">
    <property type="entry name" value="Oligopep_ABC_C"/>
</dbReference>
<evidence type="ECO:0000256" key="1">
    <source>
        <dbReference type="ARBA" id="ARBA00004202"/>
    </source>
</evidence>
<dbReference type="InterPro" id="IPR003593">
    <property type="entry name" value="AAA+_ATPase"/>
</dbReference>
<dbReference type="GO" id="GO:0005524">
    <property type="term" value="F:ATP binding"/>
    <property type="evidence" value="ECO:0007669"/>
    <property type="project" value="UniProtKB-KW"/>
</dbReference>
<dbReference type="PROSITE" id="PS50893">
    <property type="entry name" value="ABC_TRANSPORTER_2"/>
    <property type="match status" value="1"/>
</dbReference>
<evidence type="ECO:0000259" key="8">
    <source>
        <dbReference type="PROSITE" id="PS50893"/>
    </source>
</evidence>
<sequence>MLDVQDLTVVYQDDRGRDVPLVEDISFTVLPREVLCIVGEAGSGKSVTMLAVMGLLPPELHITSGSIRYRGEELVGMPEKRRRALRGKEMGMVFQDPMTALNPVKSVGSQIGRALSVHNRRLAWGDRDQRVAELLASVGVPQPKRRSRLYPHEWSGGMRQRAVIAMAIANSPSLLVADEPTTALDTTVQAQVMEALETARETSDAAMVMITHDLALVAQVADRVAIMYSGSFVETGSVYEIFDSAQHPYTKGLLASILTEYSDTNAAFAIPGSPPAPSQRPEGCAFAPRCTSAGKDAACLERPALLPMPGSGERQRAAACHHPGTELLNAPYAAPAAERAGAR</sequence>
<evidence type="ECO:0000256" key="7">
    <source>
        <dbReference type="ARBA" id="ARBA00023136"/>
    </source>
</evidence>
<dbReference type="Pfam" id="PF00005">
    <property type="entry name" value="ABC_tran"/>
    <property type="match status" value="1"/>
</dbReference>
<evidence type="ECO:0000256" key="6">
    <source>
        <dbReference type="ARBA" id="ARBA00022840"/>
    </source>
</evidence>
<dbReference type="EMBL" id="WRPM01000071">
    <property type="protein sequence ID" value="MVT26707.1"/>
    <property type="molecule type" value="Genomic_DNA"/>
</dbReference>